<dbReference type="Pfam" id="PF00651">
    <property type="entry name" value="BTB"/>
    <property type="match status" value="1"/>
</dbReference>
<comment type="caution">
    <text evidence="3">The sequence shown here is derived from an EMBL/GenBank/DDBJ whole genome shotgun (WGS) entry which is preliminary data.</text>
</comment>
<dbReference type="PROSITE" id="PS00161">
    <property type="entry name" value="ISOCITRATE_LYASE"/>
    <property type="match status" value="1"/>
</dbReference>
<dbReference type="CDD" id="cd00377">
    <property type="entry name" value="ICL_PEPM"/>
    <property type="match status" value="1"/>
</dbReference>
<dbReference type="Gene3D" id="3.30.710.10">
    <property type="entry name" value="Potassium Channel Kv1.1, Chain A"/>
    <property type="match status" value="1"/>
</dbReference>
<dbReference type="Pfam" id="PF13714">
    <property type="entry name" value="PEP_mutase"/>
    <property type="match status" value="1"/>
</dbReference>
<evidence type="ECO:0000259" key="2">
    <source>
        <dbReference type="Pfam" id="PF00651"/>
    </source>
</evidence>
<proteinExistence type="predicted"/>
<dbReference type="PANTHER" id="PTHR42905">
    <property type="entry name" value="PHOSPHOENOLPYRUVATE CARBOXYLASE"/>
    <property type="match status" value="1"/>
</dbReference>
<accession>A0A813L1Q9</accession>
<feature type="region of interest" description="Disordered" evidence="1">
    <location>
        <begin position="412"/>
        <end position="473"/>
    </location>
</feature>
<dbReference type="InterPro" id="IPR039556">
    <property type="entry name" value="ICL/PEPM"/>
</dbReference>
<dbReference type="SUPFAM" id="SSF54695">
    <property type="entry name" value="POZ domain"/>
    <property type="match status" value="1"/>
</dbReference>
<feature type="non-terminal residue" evidence="3">
    <location>
        <position position="621"/>
    </location>
</feature>
<feature type="compositionally biased region" description="Polar residues" evidence="1">
    <location>
        <begin position="436"/>
        <end position="463"/>
    </location>
</feature>
<dbReference type="GO" id="GO:0016833">
    <property type="term" value="F:oxo-acid-lyase activity"/>
    <property type="evidence" value="ECO:0007669"/>
    <property type="project" value="UniProtKB-ARBA"/>
</dbReference>
<dbReference type="EMBL" id="CAJNNW010033172">
    <property type="protein sequence ID" value="CAE8717516.1"/>
    <property type="molecule type" value="Genomic_DNA"/>
</dbReference>
<dbReference type="PANTHER" id="PTHR42905:SF5">
    <property type="entry name" value="CARBOXYVINYL-CARBOXYPHOSPHONATE PHOSPHORYLMUTASE, CHLOROPLASTIC"/>
    <property type="match status" value="1"/>
</dbReference>
<dbReference type="InterPro" id="IPR015813">
    <property type="entry name" value="Pyrv/PenolPyrv_kinase-like_dom"/>
</dbReference>
<dbReference type="InterPro" id="IPR000210">
    <property type="entry name" value="BTB/POZ_dom"/>
</dbReference>
<dbReference type="InterPro" id="IPR018523">
    <property type="entry name" value="Isocitrate_lyase_ph_CS"/>
</dbReference>
<gene>
    <name evidence="3" type="ORF">PGLA2088_LOCUS39574</name>
</gene>
<protein>
    <recommendedName>
        <fullName evidence="2">BTB domain-containing protein</fullName>
    </recommendedName>
</protein>
<sequence>MLRRCISRVGPCQQRWFSATPARLLRNALEAPEILVAPGCYDSFTATLIEQAQFKACYLSGAGVSYSHTGRPDVGLVTATEMVSRIAAIAEAVKLPIIADGDTGYGNAVNVMRTVRMYEQVGCSAIQLEDQQFPKRCGHLAGKTLVSAVEMAGKVRAACDARRSSDFVVIARTDALVTHGMDEALARAELYLEAGADVIFVESPASREDLEAVAKRLGGRVPLLANMVEGGKTPLFTNKELQEMGYSLVIYPNAILRGVAKVGQDILDDLKQNDTTRESLHRMRDFKAKAMAHERFEQQSRVCSEGGGEWQNFGMPRTHILSFSDVPHAAAYEFLHFIYTDRADISFDTVLHLIFLADKYRVAGLSEQCTTFLRAEVSAANALKILRCCRTMQLKALLGGWKAQVEQTKAAKRAKVPAPAQRRGSQMGTVKRTFGSGDSQASRMSMSQTPMMSRQPSVCSNRSTVRHTPRGAQSRISHGSLYMQDSYEGESVVSGGDFADLQSLATSEVGGGGGGLIQNIRDKDHVGGGGGGQKANISTVAQIFTGHMLDTKVSLLVDELNRRSWMCIAEDTELVLASDDFWDEDVLFLRAVLRLEVCSVPEVGLFRAANQWASRRCQKLG</sequence>
<name>A0A813L1Q9_POLGL</name>
<organism evidence="3 4">
    <name type="scientific">Polarella glacialis</name>
    <name type="common">Dinoflagellate</name>
    <dbReference type="NCBI Taxonomy" id="89957"/>
    <lineage>
        <taxon>Eukaryota</taxon>
        <taxon>Sar</taxon>
        <taxon>Alveolata</taxon>
        <taxon>Dinophyceae</taxon>
        <taxon>Suessiales</taxon>
        <taxon>Suessiaceae</taxon>
        <taxon>Polarella</taxon>
    </lineage>
</organism>
<evidence type="ECO:0000313" key="4">
    <source>
        <dbReference type="Proteomes" id="UP000626109"/>
    </source>
</evidence>
<dbReference type="SUPFAM" id="SSF51621">
    <property type="entry name" value="Phosphoenolpyruvate/pyruvate domain"/>
    <property type="match status" value="1"/>
</dbReference>
<evidence type="ECO:0000256" key="1">
    <source>
        <dbReference type="SAM" id="MobiDB-lite"/>
    </source>
</evidence>
<dbReference type="InterPro" id="IPR011333">
    <property type="entry name" value="SKP1/BTB/POZ_sf"/>
</dbReference>
<feature type="domain" description="BTB" evidence="2">
    <location>
        <begin position="321"/>
        <end position="374"/>
    </location>
</feature>
<evidence type="ECO:0000313" key="3">
    <source>
        <dbReference type="EMBL" id="CAE8717516.1"/>
    </source>
</evidence>
<reference evidence="3" key="1">
    <citation type="submission" date="2021-02" db="EMBL/GenBank/DDBJ databases">
        <authorList>
            <person name="Dougan E. K."/>
            <person name="Rhodes N."/>
            <person name="Thang M."/>
            <person name="Chan C."/>
        </authorList>
    </citation>
    <scope>NUCLEOTIDE SEQUENCE</scope>
</reference>
<dbReference type="Proteomes" id="UP000626109">
    <property type="component" value="Unassembled WGS sequence"/>
</dbReference>
<dbReference type="Gene3D" id="3.20.20.60">
    <property type="entry name" value="Phosphoenolpyruvate-binding domains"/>
    <property type="match status" value="1"/>
</dbReference>
<dbReference type="InterPro" id="IPR040442">
    <property type="entry name" value="Pyrv_kinase-like_dom_sf"/>
</dbReference>
<dbReference type="AlphaFoldDB" id="A0A813L1Q9"/>